<accession>A0A8S9FL39</accession>
<feature type="compositionally biased region" description="Basic and acidic residues" evidence="1">
    <location>
        <begin position="59"/>
        <end position="68"/>
    </location>
</feature>
<reference evidence="2" key="1">
    <citation type="submission" date="2019-12" db="EMBL/GenBank/DDBJ databases">
        <title>Genome sequencing and annotation of Brassica cretica.</title>
        <authorList>
            <person name="Studholme D.J."/>
            <person name="Sarris P.F."/>
        </authorList>
    </citation>
    <scope>NUCLEOTIDE SEQUENCE</scope>
    <source>
        <strain evidence="2">PFS-102/07</strain>
        <tissue evidence="2">Leaf</tissue>
    </source>
</reference>
<sequence length="246" mass="28906">MRRWDVGEDQAQKRAVKDTRTATAPEAIENRRTKTCAAITRLKGKTMKNRALFEQRPSSSKDQRSQEPKKRRSEVRWHCKRPLRKHRQQPFKPFTRPSRVGTELEHHHTCIIKHKTRHRERTGPDLMGKLTSALNPKTPTATTIRRSPSSQRTQRKQRSRRNRISSAAEHSSEPNPSPGLQACRKGTLWTEWQQEKNKELRDWEPPAPARTRTRLRTPRKASIVFRAEREKVGEEREFPDTLFFIV</sequence>
<feature type="compositionally biased region" description="Basic and acidic residues" evidence="1">
    <location>
        <begin position="1"/>
        <end position="20"/>
    </location>
</feature>
<organism evidence="2">
    <name type="scientific">Brassica cretica</name>
    <name type="common">Mustard</name>
    <dbReference type="NCBI Taxonomy" id="69181"/>
    <lineage>
        <taxon>Eukaryota</taxon>
        <taxon>Viridiplantae</taxon>
        <taxon>Streptophyta</taxon>
        <taxon>Embryophyta</taxon>
        <taxon>Tracheophyta</taxon>
        <taxon>Spermatophyta</taxon>
        <taxon>Magnoliopsida</taxon>
        <taxon>eudicotyledons</taxon>
        <taxon>Gunneridae</taxon>
        <taxon>Pentapetalae</taxon>
        <taxon>rosids</taxon>
        <taxon>malvids</taxon>
        <taxon>Brassicales</taxon>
        <taxon>Brassicaceae</taxon>
        <taxon>Brassiceae</taxon>
        <taxon>Brassica</taxon>
    </lineage>
</organism>
<evidence type="ECO:0000313" key="2">
    <source>
        <dbReference type="EMBL" id="KAF2533086.1"/>
    </source>
</evidence>
<evidence type="ECO:0000256" key="1">
    <source>
        <dbReference type="SAM" id="MobiDB-lite"/>
    </source>
</evidence>
<feature type="compositionally biased region" description="Basic residues" evidence="1">
    <location>
        <begin position="69"/>
        <end position="89"/>
    </location>
</feature>
<proteinExistence type="predicted"/>
<feature type="compositionally biased region" description="Polar residues" evidence="1">
    <location>
        <begin position="132"/>
        <end position="144"/>
    </location>
</feature>
<feature type="compositionally biased region" description="Basic residues" evidence="1">
    <location>
        <begin position="109"/>
        <end position="120"/>
    </location>
</feature>
<name>A0A8S9FL39_BRACR</name>
<comment type="caution">
    <text evidence="2">The sequence shown here is derived from an EMBL/GenBank/DDBJ whole genome shotgun (WGS) entry which is preliminary data.</text>
</comment>
<feature type="compositionally biased region" description="Basic residues" evidence="1">
    <location>
        <begin position="153"/>
        <end position="163"/>
    </location>
</feature>
<feature type="region of interest" description="Disordered" evidence="1">
    <location>
        <begin position="1"/>
        <end position="182"/>
    </location>
</feature>
<protein>
    <submittedName>
        <fullName evidence="2">Uncharacterized protein</fullName>
    </submittedName>
</protein>
<dbReference type="EMBL" id="QGKY02002305">
    <property type="protein sequence ID" value="KAF2533086.1"/>
    <property type="molecule type" value="Genomic_DNA"/>
</dbReference>
<gene>
    <name evidence="2" type="ORF">F2Q70_00031804</name>
</gene>
<dbReference type="AlphaFoldDB" id="A0A8S9FL39"/>